<evidence type="ECO:0000313" key="6">
    <source>
        <dbReference type="Proteomes" id="UP000011761"/>
    </source>
</evidence>
<dbReference type="PANTHER" id="PTHR14790:SF15">
    <property type="entry name" value="RECQ-MEDIATED GENOME INSTABILITY PROTEIN 1"/>
    <property type="match status" value="1"/>
</dbReference>
<dbReference type="RefSeq" id="XP_007672647.1">
    <property type="nucleotide sequence ID" value="XM_007674457.1"/>
</dbReference>
<dbReference type="STRING" id="717646.M2MTC8"/>
<dbReference type="AlphaFoldDB" id="M2MTC8"/>
<protein>
    <recommendedName>
        <fullName evidence="2">RecQ-mediated genome instability protein 1</fullName>
    </recommendedName>
</protein>
<name>M2MTC8_BAUPA</name>
<organism evidence="5 6">
    <name type="scientific">Baudoinia panamericana (strain UAMH 10762)</name>
    <name type="common">Angels' share fungus</name>
    <name type="synonym">Baudoinia compniacensis (strain UAMH 10762)</name>
    <dbReference type="NCBI Taxonomy" id="717646"/>
    <lineage>
        <taxon>Eukaryota</taxon>
        <taxon>Fungi</taxon>
        <taxon>Dikarya</taxon>
        <taxon>Ascomycota</taxon>
        <taxon>Pezizomycotina</taxon>
        <taxon>Dothideomycetes</taxon>
        <taxon>Dothideomycetidae</taxon>
        <taxon>Mycosphaerellales</taxon>
        <taxon>Teratosphaeriaceae</taxon>
        <taxon>Baudoinia</taxon>
    </lineage>
</organism>
<evidence type="ECO:0000259" key="4">
    <source>
        <dbReference type="Pfam" id="PF21000"/>
    </source>
</evidence>
<evidence type="ECO:0000256" key="2">
    <source>
        <dbReference type="ARBA" id="ARBA00018987"/>
    </source>
</evidence>
<accession>M2MTC8</accession>
<gene>
    <name evidence="5" type="ORF">BAUCODRAFT_54407</name>
</gene>
<comment type="similarity">
    <text evidence="1">Belongs to the RMI1 family.</text>
</comment>
<dbReference type="GO" id="GO:0000724">
    <property type="term" value="P:double-strand break repair via homologous recombination"/>
    <property type="evidence" value="ECO:0007669"/>
    <property type="project" value="TreeGrafter"/>
</dbReference>
<dbReference type="OrthoDB" id="341511at2759"/>
<dbReference type="InterPro" id="IPR013894">
    <property type="entry name" value="RMI1_OB"/>
</dbReference>
<reference evidence="5 6" key="1">
    <citation type="journal article" date="2012" name="PLoS Pathog.">
        <title>Diverse lifestyles and strategies of plant pathogenesis encoded in the genomes of eighteen Dothideomycetes fungi.</title>
        <authorList>
            <person name="Ohm R.A."/>
            <person name="Feau N."/>
            <person name="Henrissat B."/>
            <person name="Schoch C.L."/>
            <person name="Horwitz B.A."/>
            <person name="Barry K.W."/>
            <person name="Condon B.J."/>
            <person name="Copeland A.C."/>
            <person name="Dhillon B."/>
            <person name="Glaser F."/>
            <person name="Hesse C.N."/>
            <person name="Kosti I."/>
            <person name="LaButti K."/>
            <person name="Lindquist E.A."/>
            <person name="Lucas S."/>
            <person name="Salamov A.A."/>
            <person name="Bradshaw R.E."/>
            <person name="Ciuffetti L."/>
            <person name="Hamelin R.C."/>
            <person name="Kema G.H.J."/>
            <person name="Lawrence C."/>
            <person name="Scott J.A."/>
            <person name="Spatafora J.W."/>
            <person name="Turgeon B.G."/>
            <person name="de Wit P.J.G.M."/>
            <person name="Zhong S."/>
            <person name="Goodwin S.B."/>
            <person name="Grigoriev I.V."/>
        </authorList>
    </citation>
    <scope>NUCLEOTIDE SEQUENCE [LARGE SCALE GENOMIC DNA]</scope>
    <source>
        <strain evidence="5 6">UAMH 10762</strain>
    </source>
</reference>
<dbReference type="eggNOG" id="KOG3683">
    <property type="taxonomic scope" value="Eukaryota"/>
</dbReference>
<dbReference type="GO" id="GO:0031422">
    <property type="term" value="C:RecQ family helicase-topoisomerase III complex"/>
    <property type="evidence" value="ECO:0007669"/>
    <property type="project" value="TreeGrafter"/>
</dbReference>
<dbReference type="KEGG" id="bcom:BAUCODRAFT_54407"/>
<evidence type="ECO:0000256" key="1">
    <source>
        <dbReference type="ARBA" id="ARBA00006395"/>
    </source>
</evidence>
<evidence type="ECO:0000313" key="5">
    <source>
        <dbReference type="EMBL" id="EMD00147.1"/>
    </source>
</evidence>
<feature type="non-terminal residue" evidence="5">
    <location>
        <position position="1"/>
    </location>
</feature>
<dbReference type="HOGENOM" id="CLU_093893_0_0_1"/>
<dbReference type="GeneID" id="19115340"/>
<evidence type="ECO:0000259" key="3">
    <source>
        <dbReference type="Pfam" id="PF08585"/>
    </source>
</evidence>
<dbReference type="InterPro" id="IPR049363">
    <property type="entry name" value="RMI1_N"/>
</dbReference>
<dbReference type="GO" id="GO:0016604">
    <property type="term" value="C:nuclear body"/>
    <property type="evidence" value="ECO:0007669"/>
    <property type="project" value="TreeGrafter"/>
</dbReference>
<feature type="domain" description="RecQ mediated genome instability protein 1 OB-fold" evidence="3">
    <location>
        <begin position="61"/>
        <end position="207"/>
    </location>
</feature>
<dbReference type="PANTHER" id="PTHR14790">
    <property type="entry name" value="RECQ-MEDIATED GENOME INSTABILITY PROTEIN 1 RMI1"/>
    <property type="match status" value="1"/>
</dbReference>
<dbReference type="EMBL" id="KB445551">
    <property type="protein sequence ID" value="EMD00147.1"/>
    <property type="molecule type" value="Genomic_DNA"/>
</dbReference>
<dbReference type="Pfam" id="PF08585">
    <property type="entry name" value="RMI1_N_C"/>
    <property type="match status" value="1"/>
</dbReference>
<dbReference type="InterPro" id="IPR042470">
    <property type="entry name" value="RMI1_N_C_sf"/>
</dbReference>
<proteinExistence type="inferred from homology"/>
<dbReference type="OMA" id="MTSPDQI"/>
<dbReference type="Proteomes" id="UP000011761">
    <property type="component" value="Unassembled WGS sequence"/>
</dbReference>
<dbReference type="Gene3D" id="2.40.50.770">
    <property type="entry name" value="RecQ-mediated genome instability protein Rmi1, C-terminal domain"/>
    <property type="match status" value="1"/>
</dbReference>
<dbReference type="GO" id="GO:0000712">
    <property type="term" value="P:resolution of meiotic recombination intermediates"/>
    <property type="evidence" value="ECO:0007669"/>
    <property type="project" value="TreeGrafter"/>
</dbReference>
<feature type="domain" description="RMI1 N-terminal" evidence="4">
    <location>
        <begin position="8"/>
        <end position="52"/>
    </location>
</feature>
<dbReference type="SMART" id="SM01161">
    <property type="entry name" value="DUF1767"/>
    <property type="match status" value="1"/>
</dbReference>
<feature type="non-terminal residue" evidence="5">
    <location>
        <position position="212"/>
    </location>
</feature>
<sequence length="212" mass="23444">SASISAYLASKNLPPKQEWLQSFMPTVRPSTPIQALQKTALFRMLATDIQTSVTRSATTCLPTKISNPSVKETKLPGPLTVQLLDIEDIGRSRWSQVEAIEARERGETTKGREVIRIVPDENASERNTSEEAKSCGPHKLLLQDAAGTLVYGFEVNPIAEISLQMSIGSKLVLRDVTVARGICLLEPQCVELLGGKVDTWDQKRRSEMKERL</sequence>
<keyword evidence="6" id="KW-1185">Reference proteome</keyword>
<dbReference type="Pfam" id="PF21000">
    <property type="entry name" value="RMI1_N_N"/>
    <property type="match status" value="1"/>
</dbReference>